<evidence type="ECO:0000313" key="2">
    <source>
        <dbReference type="Proteomes" id="UP000184471"/>
    </source>
</evidence>
<protein>
    <submittedName>
        <fullName evidence="1">Uncharacterized protein</fullName>
    </submittedName>
</protein>
<keyword evidence="2" id="KW-1185">Reference proteome</keyword>
<reference evidence="1 2" key="1">
    <citation type="submission" date="2016-11" db="EMBL/GenBank/DDBJ databases">
        <authorList>
            <person name="Jaros S."/>
            <person name="Januszkiewicz K."/>
            <person name="Wedrychowicz H."/>
        </authorList>
    </citation>
    <scope>NUCLEOTIDE SEQUENCE [LARGE SCALE GENOMIC DNA]</scope>
    <source>
        <strain evidence="1 2">DSM 45408</strain>
    </source>
</reference>
<dbReference type="EMBL" id="FQVX01000001">
    <property type="protein sequence ID" value="SHF94084.1"/>
    <property type="molecule type" value="Genomic_DNA"/>
</dbReference>
<dbReference type="STRING" id="1070870.SAMN05444351_1360"/>
<organism evidence="1 2">
    <name type="scientific">Geodermatophilus nigrescens</name>
    <dbReference type="NCBI Taxonomy" id="1070870"/>
    <lineage>
        <taxon>Bacteria</taxon>
        <taxon>Bacillati</taxon>
        <taxon>Actinomycetota</taxon>
        <taxon>Actinomycetes</taxon>
        <taxon>Geodermatophilales</taxon>
        <taxon>Geodermatophilaceae</taxon>
        <taxon>Geodermatophilus</taxon>
    </lineage>
</organism>
<evidence type="ECO:0000313" key="1">
    <source>
        <dbReference type="EMBL" id="SHF94084.1"/>
    </source>
</evidence>
<sequence length="205" mass="21363">MADTPSGDRWVAVCGDTGASPAALAEVEHRLLDLGRRVGATEVATHVVRADGTGHHAGSLRVPAPDGLAGALAGWARPGESVVLSGDDGPDDGGGDVALGDPAHAGHAADVARAHRARTSGRLVRFPGQDGLPDRFPLAELTTRCAVEAVHLLGVADDPALVLRTRGHVRPEFRDGVLVLVVNAWDDREVCPFEPPVQRECCADH</sequence>
<proteinExistence type="predicted"/>
<name>A0A1M5FRP2_9ACTN</name>
<gene>
    <name evidence="1" type="ORF">SAMN05444351_1360</name>
</gene>
<dbReference type="RefSeq" id="WP_073419234.1">
    <property type="nucleotide sequence ID" value="NZ_FQVX01000001.1"/>
</dbReference>
<accession>A0A1M5FRP2</accession>
<dbReference type="Proteomes" id="UP000184471">
    <property type="component" value="Unassembled WGS sequence"/>
</dbReference>
<dbReference type="AlphaFoldDB" id="A0A1M5FRP2"/>
<dbReference type="OrthoDB" id="5189174at2"/>